<keyword evidence="2" id="KW-0732">Signal</keyword>
<evidence type="ECO:0000256" key="1">
    <source>
        <dbReference type="ARBA" id="ARBA00003476"/>
    </source>
</evidence>
<dbReference type="InterPro" id="IPR008410">
    <property type="entry name" value="BCSC_C"/>
</dbReference>
<dbReference type="GO" id="GO:0030244">
    <property type="term" value="P:cellulose biosynthetic process"/>
    <property type="evidence" value="ECO:0007669"/>
    <property type="project" value="InterPro"/>
</dbReference>
<accession>A0A1M7Z3R6</accession>
<dbReference type="EMBL" id="FRFG01000123">
    <property type="protein sequence ID" value="SHO59316.1"/>
    <property type="molecule type" value="Genomic_DNA"/>
</dbReference>
<evidence type="ECO:0000313" key="6">
    <source>
        <dbReference type="EMBL" id="SHO59316.1"/>
    </source>
</evidence>
<dbReference type="GO" id="GO:0019867">
    <property type="term" value="C:outer membrane"/>
    <property type="evidence" value="ECO:0007669"/>
    <property type="project" value="InterPro"/>
</dbReference>
<dbReference type="AlphaFoldDB" id="A0A1M7Z3R6"/>
<keyword evidence="4" id="KW-0802">TPR repeat</keyword>
<dbReference type="RefSeq" id="WP_073586705.1">
    <property type="nucleotide sequence ID" value="NZ_AP024897.1"/>
</dbReference>
<dbReference type="Proteomes" id="UP000184600">
    <property type="component" value="Unassembled WGS sequence"/>
</dbReference>
<dbReference type="Pfam" id="PF05420">
    <property type="entry name" value="BCSC_C"/>
    <property type="match status" value="1"/>
</dbReference>
<evidence type="ECO:0000313" key="7">
    <source>
        <dbReference type="Proteomes" id="UP000184600"/>
    </source>
</evidence>
<dbReference type="SUPFAM" id="SSF48452">
    <property type="entry name" value="TPR-like"/>
    <property type="match status" value="1"/>
</dbReference>
<dbReference type="STRING" id="1117707.VQ7734_05100"/>
<evidence type="ECO:0000259" key="5">
    <source>
        <dbReference type="Pfam" id="PF05420"/>
    </source>
</evidence>
<reference evidence="7" key="1">
    <citation type="submission" date="2016-12" db="EMBL/GenBank/DDBJ databases">
        <authorList>
            <person name="Rodrigo-Torres L."/>
            <person name="Arahal R.D."/>
            <person name="Lucena T."/>
        </authorList>
    </citation>
    <scope>NUCLEOTIDE SEQUENCE [LARGE SCALE GENOMIC DNA]</scope>
</reference>
<organism evidence="6 7">
    <name type="scientific">Vibrio quintilis</name>
    <dbReference type="NCBI Taxonomy" id="1117707"/>
    <lineage>
        <taxon>Bacteria</taxon>
        <taxon>Pseudomonadati</taxon>
        <taxon>Pseudomonadota</taxon>
        <taxon>Gammaproteobacteria</taxon>
        <taxon>Vibrionales</taxon>
        <taxon>Vibrionaceae</taxon>
        <taxon>Vibrio</taxon>
    </lineage>
</organism>
<gene>
    <name evidence="6" type="primary">acsC</name>
    <name evidence="6" type="ORF">VQ7734_05100</name>
</gene>
<feature type="domain" description="Cellulose synthase operon C C-terminal" evidence="5">
    <location>
        <begin position="467"/>
        <end position="756"/>
    </location>
</feature>
<protein>
    <submittedName>
        <fullName evidence="6">Cellulose synthase operon protein C</fullName>
    </submittedName>
</protein>
<evidence type="ECO:0000256" key="3">
    <source>
        <dbReference type="ARBA" id="ARBA00022737"/>
    </source>
</evidence>
<comment type="function">
    <text evidence="1">Required for maximal bacterial cellulose synthesis.</text>
</comment>
<evidence type="ECO:0000256" key="4">
    <source>
        <dbReference type="ARBA" id="ARBA00022803"/>
    </source>
</evidence>
<dbReference type="OrthoDB" id="174989at2"/>
<evidence type="ECO:0000256" key="2">
    <source>
        <dbReference type="ARBA" id="ARBA00022729"/>
    </source>
</evidence>
<keyword evidence="7" id="KW-1185">Reference proteome</keyword>
<dbReference type="InterPro" id="IPR011990">
    <property type="entry name" value="TPR-like_helical_dom_sf"/>
</dbReference>
<proteinExistence type="predicted"/>
<name>A0A1M7Z3R6_9VIBR</name>
<keyword evidence="3" id="KW-0677">Repeat</keyword>
<sequence>MKFIAWLPLGVLVFISGTNRAENVSVRYETQHVDVRHLREQDRVDDIPDTKPDTTALWYYIRENKKAWARQESEQLKLHHPRWQPEPALKEALAELFRKKTRQELAFTRVSQTDEETWPTLSSDLVRLASEYAFSTGKIKYHSLMGWIFIQRKAYASAIKHFSVIEQKKISAPEKTDDEIQDQDNAGEGIRIAVAGLVSTAIQDDEPQRLYALAKQYPQQPVSEFTDNRAWEYYEQEQYARALKWFEFSHNYFAQVVTLKQLEREQEAGELACAHLSIEQLPGFCADSYAQKQAELFDQKQYQASLQAAAKISAIQPLNDDQSGLVAWAHYHLGHRDQSVRAFIRLIAQEPDNVDYAEILTKLLGSDSPELQQLAAQYPLIEDEIKATQLESAWLRKQFDRFDRLQYQPETHQNLTLESGLSWRKTKSDDAIASTRSQSYYTGFSANWYQYLAGVRIDYRKTESETPDTGEWYGLQPLNQPFTAQHQVRKTGFSAYLKHQGQHWNLLAGLSYHKPADNFQSQLSGKLSVVRFSPEMTVAATLYREPVTDSLLSESGMFNQASQRWGAVHANGVKGQISVPLHPAWSAGSELDLAWLEGERVKANRKLNLTLSLTHDLTGHEQTLDYLRVSPFLNWLSYDNNQNTYTTGNGGYFSPENFISAGSRLSVLTTENRRWQVKAGLSLSYRASQPGNLRRLPYSTPSFRVPQSSDRGLNISGELEGQLRLTPHWTLAGLFKIAHGEDYREASAGIQLRWNFSAKSGVTSDILISSSPYQADYAWY</sequence>
<dbReference type="Gene3D" id="1.25.40.10">
    <property type="entry name" value="Tetratricopeptide repeat domain"/>
    <property type="match status" value="1"/>
</dbReference>